<dbReference type="InterPro" id="IPR050660">
    <property type="entry name" value="NEK_Ser/Thr_kinase"/>
</dbReference>
<feature type="domain" description="Protein kinase" evidence="5">
    <location>
        <begin position="24"/>
        <end position="284"/>
    </location>
</feature>
<evidence type="ECO:0000256" key="3">
    <source>
        <dbReference type="ARBA" id="ARBA00022777"/>
    </source>
</evidence>
<dbReference type="PANTHER" id="PTHR43671">
    <property type="entry name" value="SERINE/THREONINE-PROTEIN KINASE NEK"/>
    <property type="match status" value="1"/>
</dbReference>
<dbReference type="GO" id="GO:0005524">
    <property type="term" value="F:ATP binding"/>
    <property type="evidence" value="ECO:0007669"/>
    <property type="project" value="UniProtKB-KW"/>
</dbReference>
<proteinExistence type="predicted"/>
<dbReference type="AlphaFoldDB" id="A0A8S1PY02"/>
<keyword evidence="1" id="KW-0808">Transferase</keyword>
<evidence type="ECO:0000256" key="2">
    <source>
        <dbReference type="ARBA" id="ARBA00022741"/>
    </source>
</evidence>
<keyword evidence="2" id="KW-0547">Nucleotide-binding</keyword>
<dbReference type="PANTHER" id="PTHR43671:SF106">
    <property type="entry name" value="NIMA-LIKE KINASE"/>
    <property type="match status" value="1"/>
</dbReference>
<evidence type="ECO:0000256" key="4">
    <source>
        <dbReference type="ARBA" id="ARBA00022840"/>
    </source>
</evidence>
<keyword evidence="4" id="KW-0067">ATP-binding</keyword>
<dbReference type="Pfam" id="PF00069">
    <property type="entry name" value="Pkinase"/>
    <property type="match status" value="1"/>
</dbReference>
<comment type="caution">
    <text evidence="6">The sequence shown here is derived from an EMBL/GenBank/DDBJ whole genome shotgun (WGS) entry which is preliminary data.</text>
</comment>
<dbReference type="PROSITE" id="PS50011">
    <property type="entry name" value="PROTEIN_KINASE_DOM"/>
    <property type="match status" value="1"/>
</dbReference>
<evidence type="ECO:0000256" key="1">
    <source>
        <dbReference type="ARBA" id="ARBA00022679"/>
    </source>
</evidence>
<gene>
    <name evidence="6" type="ORF">PPRIM_AZ9-3.1.T1330149</name>
</gene>
<name>A0A8S1PY02_PARPR</name>
<evidence type="ECO:0000313" key="6">
    <source>
        <dbReference type="EMBL" id="CAD8107399.1"/>
    </source>
</evidence>
<dbReference type="EMBL" id="CAJJDM010000136">
    <property type="protein sequence ID" value="CAD8107399.1"/>
    <property type="molecule type" value="Genomic_DNA"/>
</dbReference>
<accession>A0A8S1PY02</accession>
<keyword evidence="7" id="KW-1185">Reference proteome</keyword>
<evidence type="ECO:0000259" key="5">
    <source>
        <dbReference type="PROSITE" id="PS50011"/>
    </source>
</evidence>
<protein>
    <recommendedName>
        <fullName evidence="5">Protein kinase domain-containing protein</fullName>
    </recommendedName>
</protein>
<dbReference type="Proteomes" id="UP000688137">
    <property type="component" value="Unassembled WGS sequence"/>
</dbReference>
<evidence type="ECO:0000313" key="7">
    <source>
        <dbReference type="Proteomes" id="UP000688137"/>
    </source>
</evidence>
<sequence>MGQSASSQLNPNSSSFFKIFQSQFKPIDLKNEIKTGQIYVNDANQEMVIEFPYRIFNHESDEPWLKSQTMIKKIQAPYIIDYYGSIEKQSSEMCSTSTIILSYFEYIPQNLEKEINHRKQHQERFSEKEIWYFLWSITQALYELKQKGYNHQDIRPSTIYLKSNGQIKICPIGIIIDQENSINKFIIHKSETYLSPNLKKQLVQNQQPNIQWNLIDSYALGNTLLDLMVLNDIKQIDEQKILELQNQCYNNYSIQLIRIMELLMAESENQLIIDDVYYILKPYQNKINNFQDFVINYEQVKQNALPLNNTLKCKSVIESFPYRYSHLSNSQQHQRTQSEIIYETQQQYQQNPIQIDTQQIKQQIQYQQNNNIESQKSQSIIYPQQNIIDQNKQVNQTMFSQQLSQFQIQDSNLAQQQLQVINQQPKLIQKLLLQSQLIPSQQQQIETFPTTQISPIHQIKQTYNQTSPSIRNTLNVIIGPSPTILNQPIDSSTIQTFQKQQQSTQIPLGPNTIQSSIPNIQIPIQKRYSTQNQVYEQISPKTEIQSRNIPQSVPNQIINGAIQTVNLPNMPIQQYNLPYPLTNTSYQPNNQLQNLNTLNQPMNKINYSQIPNSNFVTPIQDHKISNQPLKASSQLHYQPQQPIQIKQDTFDNFRPQYYNFDRIHNVLQDSEDLLQQINK</sequence>
<keyword evidence="3" id="KW-0418">Kinase</keyword>
<dbReference type="InterPro" id="IPR000719">
    <property type="entry name" value="Prot_kinase_dom"/>
</dbReference>
<reference evidence="6" key="1">
    <citation type="submission" date="2021-01" db="EMBL/GenBank/DDBJ databases">
        <authorList>
            <consortium name="Genoscope - CEA"/>
            <person name="William W."/>
        </authorList>
    </citation>
    <scope>NUCLEOTIDE SEQUENCE</scope>
</reference>
<dbReference type="OMA" id="NQEMVIE"/>
<dbReference type="GO" id="GO:0004674">
    <property type="term" value="F:protein serine/threonine kinase activity"/>
    <property type="evidence" value="ECO:0007669"/>
    <property type="project" value="TreeGrafter"/>
</dbReference>
<organism evidence="6 7">
    <name type="scientific">Paramecium primaurelia</name>
    <dbReference type="NCBI Taxonomy" id="5886"/>
    <lineage>
        <taxon>Eukaryota</taxon>
        <taxon>Sar</taxon>
        <taxon>Alveolata</taxon>
        <taxon>Ciliophora</taxon>
        <taxon>Intramacronucleata</taxon>
        <taxon>Oligohymenophorea</taxon>
        <taxon>Peniculida</taxon>
        <taxon>Parameciidae</taxon>
        <taxon>Paramecium</taxon>
    </lineage>
</organism>